<name>A0AAV1GU21_XYRNO</name>
<keyword evidence="2" id="KW-1185">Reference proteome</keyword>
<evidence type="ECO:0000313" key="1">
    <source>
        <dbReference type="EMBL" id="CAJ1077043.1"/>
    </source>
</evidence>
<gene>
    <name evidence="1" type="ORF">XNOV1_A037939</name>
</gene>
<reference evidence="1" key="1">
    <citation type="submission" date="2023-08" db="EMBL/GenBank/DDBJ databases">
        <authorList>
            <person name="Alioto T."/>
            <person name="Alioto T."/>
            <person name="Gomez Garrido J."/>
        </authorList>
    </citation>
    <scope>NUCLEOTIDE SEQUENCE</scope>
</reference>
<accession>A0AAV1GU21</accession>
<dbReference type="AlphaFoldDB" id="A0AAV1GU21"/>
<evidence type="ECO:0000313" key="2">
    <source>
        <dbReference type="Proteomes" id="UP001178508"/>
    </source>
</evidence>
<proteinExistence type="predicted"/>
<dbReference type="Proteomes" id="UP001178508">
    <property type="component" value="Chromosome 17"/>
</dbReference>
<organism evidence="1 2">
    <name type="scientific">Xyrichtys novacula</name>
    <name type="common">Pearly razorfish</name>
    <name type="synonym">Hemipteronotus novacula</name>
    <dbReference type="NCBI Taxonomy" id="13765"/>
    <lineage>
        <taxon>Eukaryota</taxon>
        <taxon>Metazoa</taxon>
        <taxon>Chordata</taxon>
        <taxon>Craniata</taxon>
        <taxon>Vertebrata</taxon>
        <taxon>Euteleostomi</taxon>
        <taxon>Actinopterygii</taxon>
        <taxon>Neopterygii</taxon>
        <taxon>Teleostei</taxon>
        <taxon>Neoteleostei</taxon>
        <taxon>Acanthomorphata</taxon>
        <taxon>Eupercaria</taxon>
        <taxon>Labriformes</taxon>
        <taxon>Labridae</taxon>
        <taxon>Xyrichtys</taxon>
    </lineage>
</organism>
<protein>
    <submittedName>
        <fullName evidence="1">Uncharacterized protein</fullName>
    </submittedName>
</protein>
<sequence length="106" mass="11874">MEADGGEQSRLLLVGLRRPRGLILKSVYLRSSGFWALSGPVQKTCGQRRHGRHTARWVRNSQPVRGGAAQHAHNVDLINNLGAITPINASCFRIIWYRTAVKERSE</sequence>
<dbReference type="EMBL" id="OY660880">
    <property type="protein sequence ID" value="CAJ1077043.1"/>
    <property type="molecule type" value="Genomic_DNA"/>
</dbReference>